<dbReference type="AlphaFoldDB" id="A0A8T2FC62"/>
<dbReference type="SMART" id="SM00837">
    <property type="entry name" value="DPBB_1"/>
    <property type="match status" value="1"/>
</dbReference>
<dbReference type="InterPro" id="IPR007117">
    <property type="entry name" value="Expansin_CBD"/>
</dbReference>
<dbReference type="InterPro" id="IPR009009">
    <property type="entry name" value="RlpA-like_DPBB"/>
</dbReference>
<accession>A0A8T2FC62</accession>
<evidence type="ECO:0000256" key="5">
    <source>
        <dbReference type="ARBA" id="ARBA00022525"/>
    </source>
</evidence>
<name>A0A8T2FC62_ARASU</name>
<dbReference type="PROSITE" id="PS50842">
    <property type="entry name" value="EXPANSIN_EG45"/>
    <property type="match status" value="1"/>
</dbReference>
<feature type="signal peptide" evidence="8">
    <location>
        <begin position="1"/>
        <end position="23"/>
    </location>
</feature>
<evidence type="ECO:0000313" key="10">
    <source>
        <dbReference type="EMBL" id="KAG7633009.1"/>
    </source>
</evidence>
<evidence type="ECO:0000313" key="11">
    <source>
        <dbReference type="Proteomes" id="UP000694251"/>
    </source>
</evidence>
<dbReference type="Proteomes" id="UP000694251">
    <property type="component" value="Chromosome 3"/>
</dbReference>
<proteinExistence type="inferred from homology"/>
<feature type="chain" id="PRO_5035744859" evidence="8">
    <location>
        <begin position="24"/>
        <end position="289"/>
    </location>
</feature>
<comment type="caution">
    <text evidence="10">The sequence shown here is derived from an EMBL/GenBank/DDBJ whole genome shotgun (WGS) entry which is preliminary data.</text>
</comment>
<gene>
    <name evidence="10" type="ORF">ISN44_As03g031060</name>
</gene>
<keyword evidence="7" id="KW-0961">Cell wall biogenesis/degradation</keyword>
<dbReference type="Pfam" id="PF03330">
    <property type="entry name" value="DPBB_1"/>
    <property type="match status" value="1"/>
</dbReference>
<evidence type="ECO:0000256" key="7">
    <source>
        <dbReference type="ARBA" id="ARBA00023316"/>
    </source>
</evidence>
<dbReference type="GO" id="GO:0006355">
    <property type="term" value="P:regulation of DNA-templated transcription"/>
    <property type="evidence" value="ECO:0007669"/>
    <property type="project" value="InterPro"/>
</dbReference>
<dbReference type="GO" id="GO:0009653">
    <property type="term" value="P:anatomical structure morphogenesis"/>
    <property type="evidence" value="ECO:0007669"/>
    <property type="project" value="UniProtKB-ARBA"/>
</dbReference>
<keyword evidence="5" id="KW-0964">Secreted</keyword>
<evidence type="ECO:0000256" key="3">
    <source>
        <dbReference type="ARBA" id="ARBA00005392"/>
    </source>
</evidence>
<feature type="domain" description="Expansin-like EG45" evidence="9">
    <location>
        <begin position="52"/>
        <end position="164"/>
    </location>
</feature>
<evidence type="ECO:0000256" key="4">
    <source>
        <dbReference type="ARBA" id="ARBA00022512"/>
    </source>
</evidence>
<dbReference type="InterPro" id="IPR044549">
    <property type="entry name" value="bHLH_AtIBH1-like"/>
</dbReference>
<dbReference type="CDD" id="cd11444">
    <property type="entry name" value="bHLH_AtIBH1_like"/>
    <property type="match status" value="1"/>
</dbReference>
<evidence type="ECO:0000256" key="1">
    <source>
        <dbReference type="ARBA" id="ARBA00004170"/>
    </source>
</evidence>
<dbReference type="GO" id="GO:0016020">
    <property type="term" value="C:membrane"/>
    <property type="evidence" value="ECO:0007669"/>
    <property type="project" value="UniProtKB-SubCell"/>
</dbReference>
<sequence length="289" mass="31774">MNRSITFVVLLAVLVSVANLGLAHVGLTNIDPSWYDAHATFYGDMSGGETMQGACGYGDLFKQGYGLETAALSTALFNNGQTCGACFELMCVSSKWCKPNAGSIKITATNFCPPNYQEPVQYHWCNPPNKHFDLSMKMFTTVAEYRSGIVPVKFRRVACHKRGGVRFEIKGNPYYIMVLVYNVGGAGDMRTLKTQTTRGRRRANVSSRTRVLHTCCGNGSSDGGKTVMEKLLALKSLLPPPVNVGGGETEELFQETAEYIVKLRTQVVVLKKLIEIYDNSSDQKKDVVL</sequence>
<dbReference type="CDD" id="cd22274">
    <property type="entry name" value="DPBB_EXPA_N"/>
    <property type="match status" value="1"/>
</dbReference>
<dbReference type="InterPro" id="IPR007112">
    <property type="entry name" value="Expansin/allergen_DPBB_dom"/>
</dbReference>
<dbReference type="Pfam" id="PF01357">
    <property type="entry name" value="Expansin_C"/>
    <property type="match status" value="1"/>
</dbReference>
<keyword evidence="4" id="KW-0134">Cell wall</keyword>
<comment type="similarity">
    <text evidence="3">Belongs to the expansin family. Expansin A subfamily.</text>
</comment>
<dbReference type="GO" id="GO:0009664">
    <property type="term" value="P:plant-type cell wall organization"/>
    <property type="evidence" value="ECO:0007669"/>
    <property type="project" value="InterPro"/>
</dbReference>
<keyword evidence="6" id="KW-0472">Membrane</keyword>
<dbReference type="OrthoDB" id="5823761at2759"/>
<evidence type="ECO:0000256" key="2">
    <source>
        <dbReference type="ARBA" id="ARBA00004191"/>
    </source>
</evidence>
<reference evidence="10 11" key="1">
    <citation type="submission" date="2020-12" db="EMBL/GenBank/DDBJ databases">
        <title>Concerted genomic and epigenomic changes stabilize Arabidopsis allopolyploids.</title>
        <authorList>
            <person name="Chen Z."/>
        </authorList>
    </citation>
    <scope>NUCLEOTIDE SEQUENCE [LARGE SCALE GENOMIC DNA]</scope>
    <source>
        <strain evidence="10">As9502</strain>
        <tissue evidence="10">Leaf</tissue>
    </source>
</reference>
<keyword evidence="8" id="KW-0732">Signal</keyword>
<comment type="subcellular location">
    <subcellularLocation>
        <location evidence="1">Membrane</location>
        <topology evidence="1">Peripheral membrane protein</topology>
    </subcellularLocation>
    <subcellularLocation>
        <location evidence="2">Secreted</location>
        <location evidence="2">Cell wall</location>
    </subcellularLocation>
</comment>
<keyword evidence="11" id="KW-1185">Reference proteome</keyword>
<dbReference type="PANTHER" id="PTHR31867">
    <property type="entry name" value="EXPANSIN-A15"/>
    <property type="match status" value="1"/>
</dbReference>
<organism evidence="10 11">
    <name type="scientific">Arabidopsis suecica</name>
    <name type="common">Swedish thale-cress</name>
    <name type="synonym">Cardaminopsis suecica</name>
    <dbReference type="NCBI Taxonomy" id="45249"/>
    <lineage>
        <taxon>Eukaryota</taxon>
        <taxon>Viridiplantae</taxon>
        <taxon>Streptophyta</taxon>
        <taxon>Embryophyta</taxon>
        <taxon>Tracheophyta</taxon>
        <taxon>Spermatophyta</taxon>
        <taxon>Magnoliopsida</taxon>
        <taxon>eudicotyledons</taxon>
        <taxon>Gunneridae</taxon>
        <taxon>Pentapetalae</taxon>
        <taxon>rosids</taxon>
        <taxon>malvids</taxon>
        <taxon>Brassicales</taxon>
        <taxon>Brassicaceae</taxon>
        <taxon>Camelineae</taxon>
        <taxon>Arabidopsis</taxon>
    </lineage>
</organism>
<evidence type="ECO:0000259" key="9">
    <source>
        <dbReference type="PROSITE" id="PS50842"/>
    </source>
</evidence>
<evidence type="ECO:0000256" key="8">
    <source>
        <dbReference type="SAM" id="SignalP"/>
    </source>
</evidence>
<dbReference type="InterPro" id="IPR002963">
    <property type="entry name" value="Expansin"/>
</dbReference>
<protein>
    <submittedName>
        <fullName evidence="10">Expansin/pollen allergen DPBB domain</fullName>
    </submittedName>
</protein>
<evidence type="ECO:0000256" key="6">
    <source>
        <dbReference type="ARBA" id="ARBA00023136"/>
    </source>
</evidence>
<dbReference type="EMBL" id="JAEFBJ010000003">
    <property type="protein sequence ID" value="KAG7633009.1"/>
    <property type="molecule type" value="Genomic_DNA"/>
</dbReference>